<evidence type="ECO:0000313" key="2">
    <source>
        <dbReference type="Proteomes" id="UP001066276"/>
    </source>
</evidence>
<proteinExistence type="predicted"/>
<dbReference type="AlphaFoldDB" id="A0AAV7PQ91"/>
<name>A0AAV7PQ91_PLEWA</name>
<reference evidence="1" key="1">
    <citation type="journal article" date="2022" name="bioRxiv">
        <title>Sequencing and chromosome-scale assembly of the giantPleurodeles waltlgenome.</title>
        <authorList>
            <person name="Brown T."/>
            <person name="Elewa A."/>
            <person name="Iarovenko S."/>
            <person name="Subramanian E."/>
            <person name="Araus A.J."/>
            <person name="Petzold A."/>
            <person name="Susuki M."/>
            <person name="Suzuki K.-i.T."/>
            <person name="Hayashi T."/>
            <person name="Toyoda A."/>
            <person name="Oliveira C."/>
            <person name="Osipova E."/>
            <person name="Leigh N.D."/>
            <person name="Simon A."/>
            <person name="Yun M.H."/>
        </authorList>
    </citation>
    <scope>NUCLEOTIDE SEQUENCE</scope>
    <source>
        <strain evidence="1">20211129_DDA</strain>
        <tissue evidence="1">Liver</tissue>
    </source>
</reference>
<gene>
    <name evidence="1" type="ORF">NDU88_007755</name>
</gene>
<dbReference type="EMBL" id="JANPWB010000011">
    <property type="protein sequence ID" value="KAJ1129384.1"/>
    <property type="molecule type" value="Genomic_DNA"/>
</dbReference>
<sequence length="81" mass="8716">MRRARFVAQESRTIRAAPSASGHAPHSSDLYDAWAASSLELFGTRGAPAILEYSCLYASFGDNLLFLRAAQSTDFTGDGSE</sequence>
<evidence type="ECO:0000313" key="1">
    <source>
        <dbReference type="EMBL" id="KAJ1129384.1"/>
    </source>
</evidence>
<dbReference type="Proteomes" id="UP001066276">
    <property type="component" value="Chromosome 7"/>
</dbReference>
<comment type="caution">
    <text evidence="1">The sequence shown here is derived from an EMBL/GenBank/DDBJ whole genome shotgun (WGS) entry which is preliminary data.</text>
</comment>
<protein>
    <submittedName>
        <fullName evidence="1">Uncharacterized protein</fullName>
    </submittedName>
</protein>
<organism evidence="1 2">
    <name type="scientific">Pleurodeles waltl</name>
    <name type="common">Iberian ribbed newt</name>
    <dbReference type="NCBI Taxonomy" id="8319"/>
    <lineage>
        <taxon>Eukaryota</taxon>
        <taxon>Metazoa</taxon>
        <taxon>Chordata</taxon>
        <taxon>Craniata</taxon>
        <taxon>Vertebrata</taxon>
        <taxon>Euteleostomi</taxon>
        <taxon>Amphibia</taxon>
        <taxon>Batrachia</taxon>
        <taxon>Caudata</taxon>
        <taxon>Salamandroidea</taxon>
        <taxon>Salamandridae</taxon>
        <taxon>Pleurodelinae</taxon>
        <taxon>Pleurodeles</taxon>
    </lineage>
</organism>
<accession>A0AAV7PQ91</accession>
<keyword evidence="2" id="KW-1185">Reference proteome</keyword>